<proteinExistence type="predicted"/>
<evidence type="ECO:0000313" key="1">
    <source>
        <dbReference type="EMBL" id="KRZ53450.1"/>
    </source>
</evidence>
<keyword evidence="2" id="KW-1185">Reference proteome</keyword>
<reference evidence="1 2" key="1">
    <citation type="submission" date="2015-05" db="EMBL/GenBank/DDBJ databases">
        <title>Evolution of Trichinella species and genotypes.</title>
        <authorList>
            <person name="Korhonen P.K."/>
            <person name="Edoardo P."/>
            <person name="Giuseppe L.R."/>
            <person name="Gasser R.B."/>
        </authorList>
    </citation>
    <scope>NUCLEOTIDE SEQUENCE [LARGE SCALE GENOMIC DNA]</scope>
    <source>
        <strain evidence="1">ISS10</strain>
    </source>
</reference>
<evidence type="ECO:0000313" key="2">
    <source>
        <dbReference type="Proteomes" id="UP000054721"/>
    </source>
</evidence>
<organism evidence="1 2">
    <name type="scientific">Trichinella nativa</name>
    <dbReference type="NCBI Taxonomy" id="6335"/>
    <lineage>
        <taxon>Eukaryota</taxon>
        <taxon>Metazoa</taxon>
        <taxon>Ecdysozoa</taxon>
        <taxon>Nematoda</taxon>
        <taxon>Enoplea</taxon>
        <taxon>Dorylaimia</taxon>
        <taxon>Trichinellida</taxon>
        <taxon>Trichinellidae</taxon>
        <taxon>Trichinella</taxon>
    </lineage>
</organism>
<comment type="caution">
    <text evidence="1">The sequence shown here is derived from an EMBL/GenBank/DDBJ whole genome shotgun (WGS) entry which is preliminary data.</text>
</comment>
<accession>A0A0V1L1L1</accession>
<sequence>MKKIKCSCNFNITQLKEFSTYTVDRTVTFSMVLFCRFIVKLKSISFIKMETATEGYVSPVTVE</sequence>
<name>A0A0V1L1L1_9BILA</name>
<protein>
    <submittedName>
        <fullName evidence="1">Uncharacterized protein</fullName>
    </submittedName>
</protein>
<dbReference type="EMBL" id="JYDW01000164">
    <property type="protein sequence ID" value="KRZ53450.1"/>
    <property type="molecule type" value="Genomic_DNA"/>
</dbReference>
<gene>
    <name evidence="1" type="ORF">T02_2851</name>
</gene>
<dbReference type="AlphaFoldDB" id="A0A0V1L1L1"/>
<dbReference type="Proteomes" id="UP000054721">
    <property type="component" value="Unassembled WGS sequence"/>
</dbReference>